<dbReference type="RefSeq" id="WP_037311607.1">
    <property type="nucleotide sequence ID" value="NZ_FOWS01000001.1"/>
</dbReference>
<evidence type="ECO:0000313" key="5">
    <source>
        <dbReference type="Proteomes" id="UP000030848"/>
    </source>
</evidence>
<feature type="domain" description="SHOCT" evidence="2">
    <location>
        <begin position="262"/>
        <end position="288"/>
    </location>
</feature>
<dbReference type="Pfam" id="PF09851">
    <property type="entry name" value="SHOCT"/>
    <property type="match status" value="1"/>
</dbReference>
<feature type="domain" description="DUF4429" evidence="3">
    <location>
        <begin position="138"/>
        <end position="225"/>
    </location>
</feature>
<evidence type="ECO:0000256" key="1">
    <source>
        <dbReference type="SAM" id="MobiDB-lite"/>
    </source>
</evidence>
<dbReference type="Pfam" id="PF14472">
    <property type="entry name" value="DUF4429"/>
    <property type="match status" value="2"/>
</dbReference>
<name>A0A837D549_9PSEU</name>
<evidence type="ECO:0000313" key="4">
    <source>
        <dbReference type="EMBL" id="KHF42622.1"/>
    </source>
</evidence>
<evidence type="ECO:0000259" key="2">
    <source>
        <dbReference type="Pfam" id="PF09851"/>
    </source>
</evidence>
<proteinExistence type="predicted"/>
<feature type="region of interest" description="Disordered" evidence="1">
    <location>
        <begin position="232"/>
        <end position="256"/>
    </location>
</feature>
<evidence type="ECO:0008006" key="6">
    <source>
        <dbReference type="Google" id="ProtNLM"/>
    </source>
</evidence>
<accession>A0A837D549</accession>
<dbReference type="InterPro" id="IPR027860">
    <property type="entry name" value="DUF4429"/>
</dbReference>
<reference evidence="4 5" key="1">
    <citation type="submission" date="2014-10" db="EMBL/GenBank/DDBJ databases">
        <title>Genome sequence of Micropolyspora internatus JCM3315.</title>
        <authorList>
            <person name="Shin S.-K."/>
            <person name="Yi H."/>
        </authorList>
    </citation>
    <scope>NUCLEOTIDE SEQUENCE [LARGE SCALE GENOMIC DNA]</scope>
    <source>
        <strain evidence="4 5">JCM 3315</strain>
    </source>
</reference>
<feature type="domain" description="DUF4429" evidence="3">
    <location>
        <begin position="11"/>
        <end position="104"/>
    </location>
</feature>
<evidence type="ECO:0000259" key="3">
    <source>
        <dbReference type="Pfam" id="PF14472"/>
    </source>
</evidence>
<gene>
    <name evidence="4" type="ORF">MINT15_28240</name>
</gene>
<dbReference type="OrthoDB" id="3698908at2"/>
<comment type="caution">
    <text evidence="4">The sequence shown here is derived from an EMBL/GenBank/DDBJ whole genome shotgun (WGS) entry which is preliminary data.</text>
</comment>
<organism evidence="4 5">
    <name type="scientific">Saccharomonospora viridis</name>
    <dbReference type="NCBI Taxonomy" id="1852"/>
    <lineage>
        <taxon>Bacteria</taxon>
        <taxon>Bacillati</taxon>
        <taxon>Actinomycetota</taxon>
        <taxon>Actinomycetes</taxon>
        <taxon>Pseudonocardiales</taxon>
        <taxon>Pseudonocardiaceae</taxon>
        <taxon>Saccharomonospora</taxon>
    </lineage>
</organism>
<protein>
    <recommendedName>
        <fullName evidence="6">Short C-terminal domain-containing protein</fullName>
    </recommendedName>
</protein>
<dbReference type="Proteomes" id="UP000030848">
    <property type="component" value="Unassembled WGS sequence"/>
</dbReference>
<dbReference type="InterPro" id="IPR018649">
    <property type="entry name" value="SHOCT"/>
</dbReference>
<dbReference type="EMBL" id="JRZE01000006">
    <property type="protein sequence ID" value="KHF42622.1"/>
    <property type="molecule type" value="Genomic_DNA"/>
</dbReference>
<sequence length="293" mass="31868">MAELTSHFGTWTFDGQTLRITPGTHRRVHKVRKVLGELAIPLTAIAGLSYEPGRKTGRVRVRLKPGADPLSQIAGGRLGDNADPYQLTVEPEQQQAAGYLVDAVNFSPRPDGTPETFDRYVLPGPAVPVTVSVGEGSVSCDGSRVAIDWGWQAPEAKRKLGRKELSLTALDGVDWRPMVGLNDGLLRFRVRGLDTALPPEADPHCVRLLWGTENELLTVLVAAAVVARLPHPNAPAVSEPDERDRPQPDASSLEEVDGVLRRLRELGDLHRDGILDDDEFAAAKQALLRRLSG</sequence>
<dbReference type="AlphaFoldDB" id="A0A837D549"/>